<comment type="caution">
    <text evidence="1">The sequence shown here is derived from an EMBL/GenBank/DDBJ whole genome shotgun (WGS) entry which is preliminary data.</text>
</comment>
<dbReference type="Proteomes" id="UP000709466">
    <property type="component" value="Unassembled WGS sequence"/>
</dbReference>
<dbReference type="PANTHER" id="PTHR10443:SF12">
    <property type="entry name" value="DIPEPTIDASE"/>
    <property type="match status" value="1"/>
</dbReference>
<dbReference type="InterPro" id="IPR032466">
    <property type="entry name" value="Metal_Hydrolase"/>
</dbReference>
<evidence type="ECO:0000313" key="1">
    <source>
        <dbReference type="EMBL" id="NIY71063.1"/>
    </source>
</evidence>
<accession>A0ABX0VSY8</accession>
<dbReference type="Gene3D" id="3.20.20.140">
    <property type="entry name" value="Metal-dependent hydrolases"/>
    <property type="match status" value="1"/>
</dbReference>
<dbReference type="EMBL" id="JAATOP010000001">
    <property type="protein sequence ID" value="NIY71063.1"/>
    <property type="molecule type" value="Genomic_DNA"/>
</dbReference>
<dbReference type="SUPFAM" id="SSF51556">
    <property type="entry name" value="Metallo-dependent hydrolases"/>
    <property type="match status" value="1"/>
</dbReference>
<dbReference type="CDD" id="cd01301">
    <property type="entry name" value="rDP_like"/>
    <property type="match status" value="1"/>
</dbReference>
<protein>
    <submittedName>
        <fullName evidence="1">Membrane dipeptidase</fullName>
    </submittedName>
</protein>
<sequence length="353" mass="38562">MTSIPVFDGHNDFLFRVSSVSPDKREAMWLEGVGAHHLDLPRMKEANFAGGFFAIWVPSPDDGSGLDFEAQMETLPYHLNLPPMLSQADAVLTAMTQAACLRQMERVSGGDFVIVESGKQIRPLIESGKIAAIMHMEGAEAIGPELDHLQLWYDMGLRSLGPVWSRPTLFGEGVPFAFPSSPDHGAGLTDLGKRLVAECDRLGILIDLSHLNEKGFEDVAALSSQPMMATHSNAHAITPSSRNLTDRQLKIMAETDGIVGLNYGCAFLRDDGRRDENVGFDPMMRHLDHLLSIMGEDRVALGSDFDGAVIPKAIGDVMGLYDLIQAMQAHGYGTELTAKIANGNWLNFLERAM</sequence>
<proteinExistence type="predicted"/>
<keyword evidence="2" id="KW-1185">Reference proteome</keyword>
<organism evidence="1 2">
    <name type="scientific">Marivivens donghaensis</name>
    <dbReference type="NCBI Taxonomy" id="1699413"/>
    <lineage>
        <taxon>Bacteria</taxon>
        <taxon>Pseudomonadati</taxon>
        <taxon>Pseudomonadota</taxon>
        <taxon>Alphaproteobacteria</taxon>
        <taxon>Rhodobacterales</taxon>
        <taxon>Paracoccaceae</taxon>
        <taxon>Marivivens group</taxon>
        <taxon>Marivivens</taxon>
    </lineage>
</organism>
<evidence type="ECO:0000313" key="2">
    <source>
        <dbReference type="Proteomes" id="UP000709466"/>
    </source>
</evidence>
<dbReference type="PROSITE" id="PS00869">
    <property type="entry name" value="RENAL_DIPEPTIDASE_1"/>
    <property type="match status" value="1"/>
</dbReference>
<reference evidence="1 2" key="1">
    <citation type="submission" date="2020-03" db="EMBL/GenBank/DDBJ databases">
        <title>Bacterial isolates of synthetic phycosphere.</title>
        <authorList>
            <person name="Fu H."/>
            <person name="Moran M.A."/>
        </authorList>
    </citation>
    <scope>NUCLEOTIDE SEQUENCE [LARGE SCALE GENOMIC DNA]</scope>
    <source>
        <strain evidence="1 2">HF1</strain>
    </source>
</reference>
<name>A0ABX0VSY8_9RHOB</name>
<dbReference type="PANTHER" id="PTHR10443">
    <property type="entry name" value="MICROSOMAL DIPEPTIDASE"/>
    <property type="match status" value="1"/>
</dbReference>
<gene>
    <name evidence="1" type="ORF">HCZ30_01280</name>
</gene>
<dbReference type="InterPro" id="IPR008257">
    <property type="entry name" value="Pept_M19"/>
</dbReference>
<dbReference type="InterPro" id="IPR000180">
    <property type="entry name" value="Dipep_AS"/>
</dbReference>
<dbReference type="Pfam" id="PF01244">
    <property type="entry name" value="Peptidase_M19"/>
    <property type="match status" value="1"/>
</dbReference>
<dbReference type="PROSITE" id="PS51365">
    <property type="entry name" value="RENAL_DIPEPTIDASE_2"/>
    <property type="match status" value="1"/>
</dbReference>
<dbReference type="RefSeq" id="WP_167635952.1">
    <property type="nucleotide sequence ID" value="NZ_JAATOP010000001.1"/>
</dbReference>